<evidence type="ECO:0000256" key="3">
    <source>
        <dbReference type="ARBA" id="ARBA00022801"/>
    </source>
</evidence>
<dbReference type="SMART" id="SM00230">
    <property type="entry name" value="CysPc"/>
    <property type="match status" value="1"/>
</dbReference>
<keyword evidence="12" id="KW-1185">Reference proteome</keyword>
<evidence type="ECO:0000256" key="4">
    <source>
        <dbReference type="ARBA" id="ARBA00022807"/>
    </source>
</evidence>
<organism evidence="11 12">
    <name type="scientific">Symbiodinium natans</name>
    <dbReference type="NCBI Taxonomy" id="878477"/>
    <lineage>
        <taxon>Eukaryota</taxon>
        <taxon>Sar</taxon>
        <taxon>Alveolata</taxon>
        <taxon>Dinophyceae</taxon>
        <taxon>Suessiales</taxon>
        <taxon>Symbiodiniaceae</taxon>
        <taxon>Symbiodinium</taxon>
    </lineage>
</organism>
<dbReference type="GO" id="GO:0004198">
    <property type="term" value="F:calcium-dependent cysteine-type endopeptidase activity"/>
    <property type="evidence" value="ECO:0007669"/>
    <property type="project" value="InterPro"/>
</dbReference>
<dbReference type="Gene3D" id="3.90.70.10">
    <property type="entry name" value="Cysteine proteinases"/>
    <property type="match status" value="1"/>
</dbReference>
<dbReference type="Pfam" id="PF13499">
    <property type="entry name" value="EF-hand_7"/>
    <property type="match status" value="1"/>
</dbReference>
<dbReference type="PROSITE" id="PS00018">
    <property type="entry name" value="EF_HAND_1"/>
    <property type="match status" value="2"/>
</dbReference>
<feature type="compositionally biased region" description="Acidic residues" evidence="8">
    <location>
        <begin position="498"/>
        <end position="511"/>
    </location>
</feature>
<dbReference type="EMBL" id="CAJNDS010002078">
    <property type="protein sequence ID" value="CAE7309837.1"/>
    <property type="molecule type" value="Genomic_DNA"/>
</dbReference>
<dbReference type="OrthoDB" id="424753at2759"/>
<dbReference type="InterPro" id="IPR038765">
    <property type="entry name" value="Papain-like_cys_pep_sf"/>
</dbReference>
<evidence type="ECO:0000256" key="2">
    <source>
        <dbReference type="ARBA" id="ARBA00022670"/>
    </source>
</evidence>
<dbReference type="InterPro" id="IPR018247">
    <property type="entry name" value="EF_Hand_1_Ca_BS"/>
</dbReference>
<dbReference type="Pfam" id="PF00648">
    <property type="entry name" value="Peptidase_C2"/>
    <property type="match status" value="1"/>
</dbReference>
<evidence type="ECO:0000256" key="1">
    <source>
        <dbReference type="ARBA" id="ARBA00007623"/>
    </source>
</evidence>
<dbReference type="PANTHER" id="PTHR10183:SF379">
    <property type="entry name" value="CALPAIN-5"/>
    <property type="match status" value="1"/>
</dbReference>
<dbReference type="PROSITE" id="PS50203">
    <property type="entry name" value="CALPAIN_CAT"/>
    <property type="match status" value="1"/>
</dbReference>
<dbReference type="InterPro" id="IPR022684">
    <property type="entry name" value="Calpain_cysteine_protease"/>
</dbReference>
<evidence type="ECO:0000259" key="10">
    <source>
        <dbReference type="PROSITE" id="PS50222"/>
    </source>
</evidence>
<name>A0A812NQV2_9DINO</name>
<feature type="domain" description="EF-hand" evidence="10">
    <location>
        <begin position="37"/>
        <end position="70"/>
    </location>
</feature>
<dbReference type="SMART" id="SM00054">
    <property type="entry name" value="EFh"/>
    <property type="match status" value="2"/>
</dbReference>
<dbReference type="InterPro" id="IPR001300">
    <property type="entry name" value="Peptidase_C2_calpain_cat"/>
</dbReference>
<feature type="domain" description="EF-hand" evidence="10">
    <location>
        <begin position="1"/>
        <end position="36"/>
    </location>
</feature>
<dbReference type="SUPFAM" id="SSF47473">
    <property type="entry name" value="EF-hand"/>
    <property type="match status" value="1"/>
</dbReference>
<feature type="active site" evidence="6 7">
    <location>
        <position position="436"/>
    </location>
</feature>
<evidence type="ECO:0000259" key="9">
    <source>
        <dbReference type="PROSITE" id="PS50203"/>
    </source>
</evidence>
<dbReference type="InterPro" id="IPR002048">
    <property type="entry name" value="EF_hand_dom"/>
</dbReference>
<dbReference type="Proteomes" id="UP000604046">
    <property type="component" value="Unassembled WGS sequence"/>
</dbReference>
<comment type="caution">
    <text evidence="11">The sequence shown here is derived from an EMBL/GenBank/DDBJ whole genome shotgun (WGS) entry which is preliminary data.</text>
</comment>
<dbReference type="PROSITE" id="PS00139">
    <property type="entry name" value="THIOL_PROTEASE_CYS"/>
    <property type="match status" value="1"/>
</dbReference>
<feature type="active site" evidence="6 7">
    <location>
        <position position="216"/>
    </location>
</feature>
<gene>
    <name evidence="11" type="primary">CAPN1</name>
    <name evidence="11" type="ORF">SNAT2548_LOCUS16277</name>
</gene>
<comment type="similarity">
    <text evidence="1">Belongs to the peptidase C2 family.</text>
</comment>
<evidence type="ECO:0000256" key="7">
    <source>
        <dbReference type="PROSITE-ProRule" id="PRU00239"/>
    </source>
</evidence>
<evidence type="ECO:0000256" key="8">
    <source>
        <dbReference type="SAM" id="MobiDB-lite"/>
    </source>
</evidence>
<dbReference type="SUPFAM" id="SSF54001">
    <property type="entry name" value="Cysteine proteinases"/>
    <property type="match status" value="1"/>
</dbReference>
<feature type="domain" description="Calpain catalytic" evidence="9">
    <location>
        <begin position="157"/>
        <end position="494"/>
    </location>
</feature>
<dbReference type="InterPro" id="IPR000169">
    <property type="entry name" value="Pept_cys_AS"/>
</dbReference>
<proteinExistence type="inferred from homology"/>
<keyword evidence="5" id="KW-0106">Calcium</keyword>
<accession>A0A812NQV2</accession>
<dbReference type="Gene3D" id="1.10.238.10">
    <property type="entry name" value="EF-hand"/>
    <property type="match status" value="1"/>
</dbReference>
<dbReference type="PANTHER" id="PTHR10183">
    <property type="entry name" value="CALPAIN"/>
    <property type="match status" value="1"/>
</dbReference>
<dbReference type="GO" id="GO:0005509">
    <property type="term" value="F:calcium ion binding"/>
    <property type="evidence" value="ECO:0007669"/>
    <property type="project" value="InterPro"/>
</dbReference>
<reference evidence="11" key="1">
    <citation type="submission" date="2021-02" db="EMBL/GenBank/DDBJ databases">
        <authorList>
            <person name="Dougan E. K."/>
            <person name="Rhodes N."/>
            <person name="Thang M."/>
            <person name="Chan C."/>
        </authorList>
    </citation>
    <scope>NUCLEOTIDE SEQUENCE</scope>
</reference>
<dbReference type="PRINTS" id="PR00704">
    <property type="entry name" value="CALPAIN"/>
</dbReference>
<dbReference type="PROSITE" id="PS50222">
    <property type="entry name" value="EF_HAND_2"/>
    <property type="match status" value="2"/>
</dbReference>
<evidence type="ECO:0000313" key="12">
    <source>
        <dbReference type="Proteomes" id="UP000604046"/>
    </source>
</evidence>
<evidence type="ECO:0000313" key="11">
    <source>
        <dbReference type="EMBL" id="CAE7309837.1"/>
    </source>
</evidence>
<keyword evidence="4 7" id="KW-0788">Thiol protease</keyword>
<dbReference type="CDD" id="cd00051">
    <property type="entry name" value="EFh"/>
    <property type="match status" value="1"/>
</dbReference>
<evidence type="ECO:0000256" key="6">
    <source>
        <dbReference type="PIRSR" id="PIRSR622684-1"/>
    </source>
</evidence>
<protein>
    <submittedName>
        <fullName evidence="11">CAPN1 protein</fullName>
    </submittedName>
</protein>
<dbReference type="GO" id="GO:0006508">
    <property type="term" value="P:proteolysis"/>
    <property type="evidence" value="ECO:0007669"/>
    <property type="project" value="UniProtKB-KW"/>
</dbReference>
<dbReference type="AlphaFoldDB" id="A0A812NQV2"/>
<feature type="active site" evidence="6 7">
    <location>
        <position position="411"/>
    </location>
</feature>
<dbReference type="InterPro" id="IPR011992">
    <property type="entry name" value="EF-hand-dom_pair"/>
</dbReference>
<keyword evidence="2 7" id="KW-0645">Protease</keyword>
<feature type="region of interest" description="Disordered" evidence="8">
    <location>
        <begin position="492"/>
        <end position="518"/>
    </location>
</feature>
<keyword evidence="3 7" id="KW-0378">Hydrolase</keyword>
<evidence type="ECO:0000256" key="5">
    <source>
        <dbReference type="ARBA" id="ARBA00022837"/>
    </source>
</evidence>
<sequence>MATRRLQELFAKFDTSGDGVLQEEEMKLLFEKLGLGKKDVSELFETADSNKDGVIQVHEFISWLTASAPKVAYTQTKTGVDATITNPHKCGKSFSLTFNNCTNVSFPEGNPATFLLEPGEQITKTVIAKVDAHGAWRWNSRWSSRSKYIAAEDDPNAFRDADFPCDESSIGTSGTCWSVGKPDTWVRARLLGDPETACLFDQIRPQDILQGQVGDCWLLSALSALAEHPQRIRYLFPNTRQLSEDGKYEVRLYDLEKEDWVEIVIDEFVPCNTGSGTPTPTFSKPLGEEVWVQLLEKAFAKYCGSYGALSGGNAGFAFQVLTGEVHIRSYEKLDEGKWRRRRMDPKMQIQRGPRNPLNSYWRWKNSDLHAPEALFEVLQSELSSKHTLVSIITENSKSVEEAQASGLYKLHFYSILSAVSEQLDDGTAVKLVQMRNPYGRKEWTKDWSDSSSRWEENPELRKRIDVRSRNDGQFWMSFEDWERMFSVVTICPSGGAPPEEDDEEEGAEDNEAAAVPHM</sequence>